<gene>
    <name evidence="2" type="ORF">GCM10018793_16500</name>
</gene>
<protein>
    <submittedName>
        <fullName evidence="2">Uncharacterized protein</fullName>
    </submittedName>
</protein>
<dbReference type="Proteomes" id="UP000603708">
    <property type="component" value="Unassembled WGS sequence"/>
</dbReference>
<dbReference type="EMBL" id="BNCD01000003">
    <property type="protein sequence ID" value="GHH74690.1"/>
    <property type="molecule type" value="Genomic_DNA"/>
</dbReference>
<sequence length="56" mass="5723">MQSLTEHAHIRRRRRSRGPAGPGTPVRPDSAAPAAAACPIGTVPALRPGTDSLGSP</sequence>
<dbReference type="AlphaFoldDB" id="A0A919FYE1"/>
<keyword evidence="3" id="KW-1185">Reference proteome</keyword>
<comment type="caution">
    <text evidence="2">The sequence shown here is derived from an EMBL/GenBank/DDBJ whole genome shotgun (WGS) entry which is preliminary data.</text>
</comment>
<evidence type="ECO:0000313" key="3">
    <source>
        <dbReference type="Proteomes" id="UP000603708"/>
    </source>
</evidence>
<accession>A0A919FYE1</accession>
<feature type="region of interest" description="Disordered" evidence="1">
    <location>
        <begin position="1"/>
        <end position="56"/>
    </location>
</feature>
<evidence type="ECO:0000256" key="1">
    <source>
        <dbReference type="SAM" id="MobiDB-lite"/>
    </source>
</evidence>
<proteinExistence type="predicted"/>
<name>A0A919FYE1_9ACTN</name>
<reference evidence="2" key="2">
    <citation type="submission" date="2020-09" db="EMBL/GenBank/DDBJ databases">
        <authorList>
            <person name="Sun Q."/>
            <person name="Ohkuma M."/>
        </authorList>
    </citation>
    <scope>NUCLEOTIDE SEQUENCE</scope>
    <source>
        <strain evidence="2">JCM 5069</strain>
    </source>
</reference>
<reference evidence="2" key="1">
    <citation type="journal article" date="2014" name="Int. J. Syst. Evol. Microbiol.">
        <title>Complete genome sequence of Corynebacterium casei LMG S-19264T (=DSM 44701T), isolated from a smear-ripened cheese.</title>
        <authorList>
            <consortium name="US DOE Joint Genome Institute (JGI-PGF)"/>
            <person name="Walter F."/>
            <person name="Albersmeier A."/>
            <person name="Kalinowski J."/>
            <person name="Ruckert C."/>
        </authorList>
    </citation>
    <scope>NUCLEOTIDE SEQUENCE</scope>
    <source>
        <strain evidence="2">JCM 5069</strain>
    </source>
</reference>
<organism evidence="2 3">
    <name type="scientific">Streptomyces sulfonofaciens</name>
    <dbReference type="NCBI Taxonomy" id="68272"/>
    <lineage>
        <taxon>Bacteria</taxon>
        <taxon>Bacillati</taxon>
        <taxon>Actinomycetota</taxon>
        <taxon>Actinomycetes</taxon>
        <taxon>Kitasatosporales</taxon>
        <taxon>Streptomycetaceae</taxon>
        <taxon>Streptomyces</taxon>
    </lineage>
</organism>
<evidence type="ECO:0000313" key="2">
    <source>
        <dbReference type="EMBL" id="GHH74690.1"/>
    </source>
</evidence>